<feature type="chain" id="PRO_5003088491" evidence="1">
    <location>
        <begin position="31"/>
        <end position="150"/>
    </location>
</feature>
<evidence type="ECO:0000256" key="1">
    <source>
        <dbReference type="SAM" id="SignalP"/>
    </source>
</evidence>
<keyword evidence="1" id="KW-0732">Signal</keyword>
<protein>
    <submittedName>
        <fullName evidence="2">Uncharacterized protein</fullName>
    </submittedName>
</protein>
<evidence type="ECO:0000313" key="3">
    <source>
        <dbReference type="Proteomes" id="UP000004508"/>
    </source>
</evidence>
<dbReference type="AlphaFoldDB" id="D6TUF1"/>
<dbReference type="EMBL" id="ADVG01000003">
    <property type="protein sequence ID" value="EFH84019.1"/>
    <property type="molecule type" value="Genomic_DNA"/>
</dbReference>
<dbReference type="Proteomes" id="UP000004508">
    <property type="component" value="Unassembled WGS sequence"/>
</dbReference>
<reference evidence="2 3" key="1">
    <citation type="journal article" date="2011" name="Stand. Genomic Sci.">
        <title>Non-contiguous finished genome sequence and contextual data of the filamentous soil bacterium Ktedonobacter racemifer type strain (SOSP1-21).</title>
        <authorList>
            <person name="Chang Y.J."/>
            <person name="Land M."/>
            <person name="Hauser L."/>
            <person name="Chertkov O."/>
            <person name="Del Rio T.G."/>
            <person name="Nolan M."/>
            <person name="Copeland A."/>
            <person name="Tice H."/>
            <person name="Cheng J.F."/>
            <person name="Lucas S."/>
            <person name="Han C."/>
            <person name="Goodwin L."/>
            <person name="Pitluck S."/>
            <person name="Ivanova N."/>
            <person name="Ovchinikova G."/>
            <person name="Pati A."/>
            <person name="Chen A."/>
            <person name="Palaniappan K."/>
            <person name="Mavromatis K."/>
            <person name="Liolios K."/>
            <person name="Brettin T."/>
            <person name="Fiebig A."/>
            <person name="Rohde M."/>
            <person name="Abt B."/>
            <person name="Goker M."/>
            <person name="Detter J.C."/>
            <person name="Woyke T."/>
            <person name="Bristow J."/>
            <person name="Eisen J.A."/>
            <person name="Markowitz V."/>
            <person name="Hugenholtz P."/>
            <person name="Kyrpides N.C."/>
            <person name="Klenk H.P."/>
            <person name="Lapidus A."/>
        </authorList>
    </citation>
    <scope>NUCLEOTIDE SEQUENCE [LARGE SCALE GENOMIC DNA]</scope>
    <source>
        <strain evidence="3">DSM 44963</strain>
    </source>
</reference>
<feature type="signal peptide" evidence="1">
    <location>
        <begin position="1"/>
        <end position="30"/>
    </location>
</feature>
<keyword evidence="3" id="KW-1185">Reference proteome</keyword>
<name>D6TUF1_KTERA</name>
<comment type="caution">
    <text evidence="2">The sequence shown here is derived from an EMBL/GenBank/DDBJ whole genome shotgun (WGS) entry which is preliminary data.</text>
</comment>
<sequence>MKKLLLLPLVAILLAMFALLSPVATGTASAQVTRVQTQSSMALTNSQVRPLDTSVYIWGTNVNARYSSPLGIAQPSCHYYPSTNCSIQGHFTRQWVTAICQQQGASVTAEGITNNWWSLIYGFGTQVWVSNIYIQGGQKIAGVPDCNFTP</sequence>
<organism evidence="2 3">
    <name type="scientific">Ktedonobacter racemifer DSM 44963</name>
    <dbReference type="NCBI Taxonomy" id="485913"/>
    <lineage>
        <taxon>Bacteria</taxon>
        <taxon>Bacillati</taxon>
        <taxon>Chloroflexota</taxon>
        <taxon>Ktedonobacteria</taxon>
        <taxon>Ktedonobacterales</taxon>
        <taxon>Ktedonobacteraceae</taxon>
        <taxon>Ktedonobacter</taxon>
    </lineage>
</organism>
<dbReference type="InParanoid" id="D6TUF1"/>
<proteinExistence type="predicted"/>
<evidence type="ECO:0000313" key="2">
    <source>
        <dbReference type="EMBL" id="EFH84019.1"/>
    </source>
</evidence>
<accession>D6TUF1</accession>
<gene>
    <name evidence="2" type="ORF">Krac_5029</name>
</gene>